<reference evidence="2" key="1">
    <citation type="journal article" date="2019" name="Int. J. Syst. Evol. Microbiol.">
        <title>The Global Catalogue of Microorganisms (GCM) 10K type strain sequencing project: providing services to taxonomists for standard genome sequencing and annotation.</title>
        <authorList>
            <consortium name="The Broad Institute Genomics Platform"/>
            <consortium name="The Broad Institute Genome Sequencing Center for Infectious Disease"/>
            <person name="Wu L."/>
            <person name="Ma J."/>
        </authorList>
    </citation>
    <scope>NUCLEOTIDE SEQUENCE [LARGE SCALE GENOMIC DNA]</scope>
    <source>
        <strain evidence="2">JCM 17975</strain>
    </source>
</reference>
<proteinExistence type="predicted"/>
<sequence length="161" mass="17360">MKLPESLEWALHCTTLLAQVPGTTVSTAQLAQHFDLPPAYLAKQLARLVRAGVLSGTTGPRGGFRLGRPPARITVLDVVEAIEGRGNPYQCREIRRQGRGALPAEECGKRCALAATMDAAHTAWQDSLRSVSVAELVGSLPAEIPERNRRLLAPGPHIWPS</sequence>
<evidence type="ECO:0000313" key="2">
    <source>
        <dbReference type="Proteomes" id="UP001500843"/>
    </source>
</evidence>
<dbReference type="EMBL" id="BAABHM010000009">
    <property type="protein sequence ID" value="GAA4697649.1"/>
    <property type="molecule type" value="Genomic_DNA"/>
</dbReference>
<dbReference type="InterPro" id="IPR036390">
    <property type="entry name" value="WH_DNA-bd_sf"/>
</dbReference>
<gene>
    <name evidence="1" type="ORF">GCM10023198_17380</name>
</gene>
<name>A0ABP8WZQ0_9MICO</name>
<evidence type="ECO:0000313" key="1">
    <source>
        <dbReference type="EMBL" id="GAA4697649.1"/>
    </source>
</evidence>
<keyword evidence="2" id="KW-1185">Reference proteome</keyword>
<comment type="caution">
    <text evidence="1">The sequence shown here is derived from an EMBL/GenBank/DDBJ whole genome shotgun (WGS) entry which is preliminary data.</text>
</comment>
<dbReference type="NCBIfam" id="TIGR00738">
    <property type="entry name" value="rrf2_super"/>
    <property type="match status" value="1"/>
</dbReference>
<dbReference type="Gene3D" id="1.10.10.10">
    <property type="entry name" value="Winged helix-like DNA-binding domain superfamily/Winged helix DNA-binding domain"/>
    <property type="match status" value="1"/>
</dbReference>
<protein>
    <submittedName>
        <fullName evidence="1">Rrf2 family transcriptional regulator</fullName>
    </submittedName>
</protein>
<dbReference type="InterPro" id="IPR000944">
    <property type="entry name" value="Tscrpt_reg_Rrf2"/>
</dbReference>
<dbReference type="InterPro" id="IPR036388">
    <property type="entry name" value="WH-like_DNA-bd_sf"/>
</dbReference>
<dbReference type="PANTHER" id="PTHR33221">
    <property type="entry name" value="WINGED HELIX-TURN-HELIX TRANSCRIPTIONAL REGULATOR, RRF2 FAMILY"/>
    <property type="match status" value="1"/>
</dbReference>
<dbReference type="SUPFAM" id="SSF46785">
    <property type="entry name" value="Winged helix' DNA-binding domain"/>
    <property type="match status" value="1"/>
</dbReference>
<dbReference type="PROSITE" id="PS51197">
    <property type="entry name" value="HTH_RRF2_2"/>
    <property type="match status" value="1"/>
</dbReference>
<dbReference type="Pfam" id="PF02082">
    <property type="entry name" value="Rrf2"/>
    <property type="match status" value="1"/>
</dbReference>
<accession>A0ABP8WZQ0</accession>
<dbReference type="Proteomes" id="UP001500843">
    <property type="component" value="Unassembled WGS sequence"/>
</dbReference>
<organism evidence="1 2">
    <name type="scientific">Promicromonospora umidemergens</name>
    <dbReference type="NCBI Taxonomy" id="629679"/>
    <lineage>
        <taxon>Bacteria</taxon>
        <taxon>Bacillati</taxon>
        <taxon>Actinomycetota</taxon>
        <taxon>Actinomycetes</taxon>
        <taxon>Micrococcales</taxon>
        <taxon>Promicromonosporaceae</taxon>
        <taxon>Promicromonospora</taxon>
    </lineage>
</organism>
<dbReference type="RefSeq" id="WP_253874528.1">
    <property type="nucleotide sequence ID" value="NZ_BAABHM010000009.1"/>
</dbReference>
<dbReference type="PANTHER" id="PTHR33221:SF13">
    <property type="entry name" value="TRANSCRIPTIONAL REGULATOR-RELATED"/>
    <property type="match status" value="1"/>
</dbReference>